<proteinExistence type="predicted"/>
<accession>A0A3G7TNF0</accession>
<evidence type="ECO:0000313" key="1">
    <source>
        <dbReference type="EMBL" id="AZE48657.1"/>
    </source>
</evidence>
<reference evidence="1 2" key="1">
    <citation type="submission" date="2018-03" db="EMBL/GenBank/DDBJ databases">
        <title>Diversity of phytobeneficial traits revealed by whole-genome analysis of worldwide-isolated phenazine-producing Pseudomonas spp.</title>
        <authorList>
            <person name="Biessy A."/>
            <person name="Novinscak A."/>
            <person name="Blom J."/>
            <person name="Leger G."/>
            <person name="Thomashow L.S."/>
            <person name="Cazorla F.M."/>
            <person name="Josic D."/>
            <person name="Filion M."/>
        </authorList>
    </citation>
    <scope>NUCLEOTIDE SEQUENCE [LARGE SCALE GENOMIC DNA]</scope>
    <source>
        <strain evidence="1 2">B25</strain>
    </source>
</reference>
<gene>
    <name evidence="1" type="ORF">C4K04_2985</name>
</gene>
<organism evidence="1 2">
    <name type="scientific">Pseudomonas chlororaphis</name>
    <dbReference type="NCBI Taxonomy" id="587753"/>
    <lineage>
        <taxon>Bacteria</taxon>
        <taxon>Pseudomonadati</taxon>
        <taxon>Pseudomonadota</taxon>
        <taxon>Gammaproteobacteria</taxon>
        <taxon>Pseudomonadales</taxon>
        <taxon>Pseudomonadaceae</taxon>
        <taxon>Pseudomonas</taxon>
    </lineage>
</organism>
<name>A0A3G7TNF0_9PSED</name>
<sequence length="68" mass="8114">MVDKDKILINGIPAVEVFRIRLDILNHFGERFNEVKQLLKLYPRSNKELFRKKAIEFLREDRSPSTRA</sequence>
<protein>
    <submittedName>
        <fullName evidence="1">Uncharacterized protein</fullName>
    </submittedName>
</protein>
<dbReference type="EMBL" id="CP027753">
    <property type="protein sequence ID" value="AZE48657.1"/>
    <property type="molecule type" value="Genomic_DNA"/>
</dbReference>
<dbReference type="RefSeq" id="WP_124320571.1">
    <property type="nucleotide sequence ID" value="NZ_CP027753.1"/>
</dbReference>
<evidence type="ECO:0000313" key="2">
    <source>
        <dbReference type="Proteomes" id="UP000268048"/>
    </source>
</evidence>
<dbReference type="Proteomes" id="UP000268048">
    <property type="component" value="Chromosome"/>
</dbReference>
<dbReference type="AlphaFoldDB" id="A0A3G7TNF0"/>